<dbReference type="OrthoDB" id="5393256at2759"/>
<sequence>MSFVGWLLTRHESDRSHQVCPAATLGKGGTIIINDTFTITLTQNAIFKPACTSVPIINLDSPTSIANIYEPFYASTSPQMYAIATATVISYLLVIILFITPRTFFIGGRGGGSFLGRRGRLSGSYGSSSVIGVGGRPWLQKVAALTTAISLSIATADSFRVAKHQYDRGYMDSSALTTEVIGGVEIRIVRVISSTFLWLAQVQTLIRLFPRHKEKVIIKWTGFALIVLDVIFSILNSFINRTPNTSRPRNIVEAIPALNYLFDLSLSLLYAAWVIFYGLSKHRFAFFHPKMRNICLVALLSLVSVVIPIVFFVLDLSKPNVAGWGEYIRWVGAAAASVVVWEWVERIEALERDERKDGILGREIFDGDEMLEVTPSQEVDWPGPHNDKYDGGGGAGSGSGWGGVIGLSHRPLRTRVTFQSRLPQAQRRTGRAGTTATTAQNGMSTGASDDVHPTPPPNTTTPISRTDTISAASTVYRVRYHSVGSLTSAGINYAPDEESSKELPTPANPPIISRDLYNYSPPIPVINSGVGWIVLNNPFKKRRASPPTQVATAQAKVKQASPDSRTTGSANDGGAKDSAWNLKSRLDTILTYRPWDKIRLSREQQDPEAPLPITVIPAPTRGSRVQSPGRLGDGEQETVTEDQHNMRPSNSDLPIMVIPAQSRSSRTWSRPTAEPSSQAGDLISERRNEPFDRSSTADGVSPRPRTMTDTPRARDSNERGRPTTTVVFDTTLSSSILTDRASPNSTSSTRGHRSDYLAHAYDWGGGLGRRSFLGPEVPVLREEEDAISQVVRAVSSSSSSSSDDSDSDSASVSASAPAAQSAPSVSRPPLDDEKHTHTTTPTEPVPPSSSAASPATHRRHISFSSTGHDRDKDRDPSDPDLEDIETLSHM</sequence>
<proteinExistence type="inferred from homology"/>
<feature type="region of interest" description="Disordered" evidence="6">
    <location>
        <begin position="421"/>
        <end position="465"/>
    </location>
</feature>
<feature type="transmembrane region" description="Helical" evidence="7">
    <location>
        <begin position="217"/>
        <end position="239"/>
    </location>
</feature>
<dbReference type="PANTHER" id="PTHR35779">
    <property type="entry name" value="PH-RESPONSE REGULATOR PROTEIN PALH/RIM21"/>
    <property type="match status" value="1"/>
</dbReference>
<evidence type="ECO:0000256" key="1">
    <source>
        <dbReference type="ARBA" id="ARBA00004141"/>
    </source>
</evidence>
<feature type="transmembrane region" description="Helical" evidence="7">
    <location>
        <begin position="291"/>
        <end position="315"/>
    </location>
</feature>
<gene>
    <name evidence="8" type="ORF">EMCG_03956</name>
</gene>
<evidence type="ECO:0008006" key="10">
    <source>
        <dbReference type="Google" id="ProtNLM"/>
    </source>
</evidence>
<evidence type="ECO:0000256" key="4">
    <source>
        <dbReference type="ARBA" id="ARBA00023136"/>
    </source>
</evidence>
<name>A0A0G2HUL3_9EURO</name>
<feature type="compositionally biased region" description="Polar residues" evidence="6">
    <location>
        <begin position="722"/>
        <end position="731"/>
    </location>
</feature>
<feature type="region of interest" description="Disordered" evidence="6">
    <location>
        <begin position="542"/>
        <end position="578"/>
    </location>
</feature>
<feature type="transmembrane region" description="Helical" evidence="7">
    <location>
        <begin position="80"/>
        <end position="99"/>
    </location>
</feature>
<dbReference type="Pfam" id="PF08733">
    <property type="entry name" value="PalH"/>
    <property type="match status" value="1"/>
</dbReference>
<dbReference type="PANTHER" id="PTHR35779:SF1">
    <property type="entry name" value="PH-RESPONSE REGULATOR PROTEIN PALH_RIM21"/>
    <property type="match status" value="1"/>
</dbReference>
<dbReference type="InterPro" id="IPR014844">
    <property type="entry name" value="PalH"/>
</dbReference>
<evidence type="ECO:0000313" key="8">
    <source>
        <dbReference type="EMBL" id="KKZ61400.1"/>
    </source>
</evidence>
<comment type="caution">
    <text evidence="8">The sequence shown here is derived from an EMBL/GenBank/DDBJ whole genome shotgun (WGS) entry which is preliminary data.</text>
</comment>
<feature type="region of interest" description="Disordered" evidence="6">
    <location>
        <begin position="789"/>
        <end position="890"/>
    </location>
</feature>
<feature type="region of interest" description="Disordered" evidence="6">
    <location>
        <begin position="601"/>
        <end position="731"/>
    </location>
</feature>
<evidence type="ECO:0000256" key="7">
    <source>
        <dbReference type="SAM" id="Phobius"/>
    </source>
</evidence>
<feature type="compositionally biased region" description="Low complexity" evidence="6">
    <location>
        <begin position="548"/>
        <end position="560"/>
    </location>
</feature>
<dbReference type="Proteomes" id="UP000034164">
    <property type="component" value="Unassembled WGS sequence"/>
</dbReference>
<feature type="compositionally biased region" description="Basic and acidic residues" evidence="6">
    <location>
        <begin position="711"/>
        <end position="721"/>
    </location>
</feature>
<feature type="compositionally biased region" description="Polar residues" evidence="6">
    <location>
        <begin position="661"/>
        <end position="679"/>
    </location>
</feature>
<dbReference type="EMBL" id="LCZI01001306">
    <property type="protein sequence ID" value="KKZ61400.1"/>
    <property type="molecule type" value="Genomic_DNA"/>
</dbReference>
<feature type="compositionally biased region" description="Low complexity" evidence="6">
    <location>
        <begin position="424"/>
        <end position="440"/>
    </location>
</feature>
<keyword evidence="4 7" id="KW-0472">Membrane</keyword>
<evidence type="ECO:0000256" key="3">
    <source>
        <dbReference type="ARBA" id="ARBA00022989"/>
    </source>
</evidence>
<reference evidence="9" key="1">
    <citation type="journal article" date="2015" name="PLoS Genet.">
        <title>The dynamic genome and transcriptome of the human fungal pathogen Blastomyces and close relative Emmonsia.</title>
        <authorList>
            <person name="Munoz J.F."/>
            <person name="Gauthier G.M."/>
            <person name="Desjardins C.A."/>
            <person name="Gallo J.E."/>
            <person name="Holder J."/>
            <person name="Sullivan T.D."/>
            <person name="Marty A.J."/>
            <person name="Carmen J.C."/>
            <person name="Chen Z."/>
            <person name="Ding L."/>
            <person name="Gujja S."/>
            <person name="Magrini V."/>
            <person name="Misas E."/>
            <person name="Mitreva M."/>
            <person name="Priest M."/>
            <person name="Saif S."/>
            <person name="Whiston E.A."/>
            <person name="Young S."/>
            <person name="Zeng Q."/>
            <person name="Goldman W.E."/>
            <person name="Mardis E.R."/>
            <person name="Taylor J.W."/>
            <person name="McEwen J.G."/>
            <person name="Clay O.K."/>
            <person name="Klein B.S."/>
            <person name="Cuomo C.A."/>
        </authorList>
    </citation>
    <scope>NUCLEOTIDE SEQUENCE [LARGE SCALE GENOMIC DNA]</scope>
    <source>
        <strain evidence="9">UAMH 3008</strain>
    </source>
</reference>
<evidence type="ECO:0000313" key="9">
    <source>
        <dbReference type="Proteomes" id="UP000034164"/>
    </source>
</evidence>
<protein>
    <recommendedName>
        <fullName evidence="10">PH-response regulator protein palH/RIM21</fullName>
    </recommendedName>
</protein>
<evidence type="ECO:0000256" key="5">
    <source>
        <dbReference type="ARBA" id="ARBA00038109"/>
    </source>
</evidence>
<feature type="compositionally biased region" description="Polar residues" evidence="6">
    <location>
        <begin position="561"/>
        <end position="570"/>
    </location>
</feature>
<comment type="subcellular location">
    <subcellularLocation>
        <location evidence="1">Membrane</location>
        <topology evidence="1">Multi-pass membrane protein</topology>
    </subcellularLocation>
</comment>
<feature type="transmembrane region" description="Helical" evidence="7">
    <location>
        <begin position="259"/>
        <end position="279"/>
    </location>
</feature>
<feature type="compositionally biased region" description="Basic and acidic residues" evidence="6">
    <location>
        <begin position="867"/>
        <end position="877"/>
    </location>
</feature>
<dbReference type="GO" id="GO:0005886">
    <property type="term" value="C:plasma membrane"/>
    <property type="evidence" value="ECO:0007669"/>
    <property type="project" value="TreeGrafter"/>
</dbReference>
<accession>A0A0G2HUL3</accession>
<keyword evidence="2 7" id="KW-0812">Transmembrane</keyword>
<dbReference type="GO" id="GO:0071467">
    <property type="term" value="P:cellular response to pH"/>
    <property type="evidence" value="ECO:0007669"/>
    <property type="project" value="TreeGrafter"/>
</dbReference>
<feature type="compositionally biased region" description="Low complexity" evidence="6">
    <location>
        <begin position="838"/>
        <end position="855"/>
    </location>
</feature>
<feature type="compositionally biased region" description="Low complexity" evidence="6">
    <location>
        <begin position="789"/>
        <end position="828"/>
    </location>
</feature>
<dbReference type="AlphaFoldDB" id="A0A0G2HUL3"/>
<feature type="region of interest" description="Disordered" evidence="6">
    <location>
        <begin position="376"/>
        <end position="395"/>
    </location>
</feature>
<feature type="compositionally biased region" description="Basic and acidic residues" evidence="6">
    <location>
        <begin position="683"/>
        <end position="692"/>
    </location>
</feature>
<keyword evidence="3 7" id="KW-1133">Transmembrane helix</keyword>
<feature type="compositionally biased region" description="Acidic residues" evidence="6">
    <location>
        <begin position="878"/>
        <end position="890"/>
    </location>
</feature>
<organism evidence="8 9">
    <name type="scientific">[Emmonsia] crescens</name>
    <dbReference type="NCBI Taxonomy" id="73230"/>
    <lineage>
        <taxon>Eukaryota</taxon>
        <taxon>Fungi</taxon>
        <taxon>Dikarya</taxon>
        <taxon>Ascomycota</taxon>
        <taxon>Pezizomycotina</taxon>
        <taxon>Eurotiomycetes</taxon>
        <taxon>Eurotiomycetidae</taxon>
        <taxon>Onygenales</taxon>
        <taxon>Ajellomycetaceae</taxon>
        <taxon>Emergomyces</taxon>
    </lineage>
</organism>
<comment type="similarity">
    <text evidence="5">Belongs to the palH/RIM21 family.</text>
</comment>
<evidence type="ECO:0000256" key="6">
    <source>
        <dbReference type="SAM" id="MobiDB-lite"/>
    </source>
</evidence>
<dbReference type="VEuPathDB" id="FungiDB:EMCG_03956"/>
<evidence type="ECO:0000256" key="2">
    <source>
        <dbReference type="ARBA" id="ARBA00022692"/>
    </source>
</evidence>